<reference evidence="2" key="1">
    <citation type="submission" date="2022-11" db="UniProtKB">
        <authorList>
            <consortium name="WormBaseParasite"/>
        </authorList>
    </citation>
    <scope>IDENTIFICATION</scope>
</reference>
<evidence type="ECO:0000313" key="2">
    <source>
        <dbReference type="WBParaSite" id="nRc.2.0.1.t43311-RA"/>
    </source>
</evidence>
<accession>A0A915KWX3</accession>
<protein>
    <submittedName>
        <fullName evidence="2">Uncharacterized protein</fullName>
    </submittedName>
</protein>
<keyword evidence="1" id="KW-1185">Reference proteome</keyword>
<organism evidence="1 2">
    <name type="scientific">Romanomermis culicivorax</name>
    <name type="common">Nematode worm</name>
    <dbReference type="NCBI Taxonomy" id="13658"/>
    <lineage>
        <taxon>Eukaryota</taxon>
        <taxon>Metazoa</taxon>
        <taxon>Ecdysozoa</taxon>
        <taxon>Nematoda</taxon>
        <taxon>Enoplea</taxon>
        <taxon>Dorylaimia</taxon>
        <taxon>Mermithida</taxon>
        <taxon>Mermithoidea</taxon>
        <taxon>Mermithidae</taxon>
        <taxon>Romanomermis</taxon>
    </lineage>
</organism>
<proteinExistence type="predicted"/>
<dbReference type="Proteomes" id="UP000887565">
    <property type="component" value="Unplaced"/>
</dbReference>
<sequence length="161" mass="17973">MIANDVDKIPPVFAWFKTSANAFGLSISVQRSLFGHGYRGLDRVVKSACALNLRSIRKFDRVVHRIEPRRPQRPDIRRCRRGRLTARQLLTTTGGALAAADGVRLQSVKNARVLIIVATDADDALSKEFSFTPHNILSPVIVVVDDEFVSNKRQSSSLFTR</sequence>
<evidence type="ECO:0000313" key="1">
    <source>
        <dbReference type="Proteomes" id="UP000887565"/>
    </source>
</evidence>
<dbReference type="AlphaFoldDB" id="A0A915KWX3"/>
<name>A0A915KWX3_ROMCU</name>
<dbReference type="WBParaSite" id="nRc.2.0.1.t43311-RA">
    <property type="protein sequence ID" value="nRc.2.0.1.t43311-RA"/>
    <property type="gene ID" value="nRc.2.0.1.g43311"/>
</dbReference>